<dbReference type="Proteomes" id="UP000269669">
    <property type="component" value="Unassembled WGS sequence"/>
</dbReference>
<gene>
    <name evidence="3" type="ORF">EDE15_0798</name>
</gene>
<dbReference type="InterPro" id="IPR013830">
    <property type="entry name" value="SGNH_hydro"/>
</dbReference>
<feature type="domain" description="SGNH hydrolase-type esterase" evidence="2">
    <location>
        <begin position="205"/>
        <end position="401"/>
    </location>
</feature>
<sequence>MMKRTGSLSILGLAFVLAPVAAVGQGTTPANWVGSWAASQQLPEPQNSLSAEDLRDATLRQIVHLSVGGPELRVHVSNAFGTAPLHLTAVHVARPAAAGGGAIDPATDKALTFGGAQDVTVPAGAEFISDPVAFPVGPLSDLVITLHMDAAPASQTGHPGSRATSYVAHGDLVSAVSLPDAKKVEHWYQVSGVDVAVPGTAVVTLGDSITDGRGSTTNGNDRWPDVLARRLQADKKTHTVGVLNAGTGGNRVLLDGLGPNALARFDRDVMAPAGVRYVIVLEGINDLGTFTREGNVGQAEHDALVHRILSAYEQMALRAHAHGIKVIGATILPFGGSGYYRASPASDADRQAINQWIRTTKNFDAVVDFDKVVRDPAHPEQMLSAYDSGDHLHPSAAGYRVMGEAIPLSLFAY</sequence>
<dbReference type="AlphaFoldDB" id="A0A3R9Q8P4"/>
<organism evidence="3 4">
    <name type="scientific">Edaphobacter aggregans</name>
    <dbReference type="NCBI Taxonomy" id="570835"/>
    <lineage>
        <taxon>Bacteria</taxon>
        <taxon>Pseudomonadati</taxon>
        <taxon>Acidobacteriota</taxon>
        <taxon>Terriglobia</taxon>
        <taxon>Terriglobales</taxon>
        <taxon>Acidobacteriaceae</taxon>
        <taxon>Edaphobacter</taxon>
    </lineage>
</organism>
<dbReference type="Pfam" id="PF13472">
    <property type="entry name" value="Lipase_GDSL_2"/>
    <property type="match status" value="1"/>
</dbReference>
<evidence type="ECO:0000259" key="2">
    <source>
        <dbReference type="Pfam" id="PF13472"/>
    </source>
</evidence>
<dbReference type="RefSeq" id="WP_260472663.1">
    <property type="nucleotide sequence ID" value="NZ_RSDW01000001.1"/>
</dbReference>
<evidence type="ECO:0000313" key="4">
    <source>
        <dbReference type="Proteomes" id="UP000269669"/>
    </source>
</evidence>
<dbReference type="SUPFAM" id="SSF52266">
    <property type="entry name" value="SGNH hydrolase"/>
    <property type="match status" value="1"/>
</dbReference>
<comment type="caution">
    <text evidence="3">The sequence shown here is derived from an EMBL/GenBank/DDBJ whole genome shotgun (WGS) entry which is preliminary data.</text>
</comment>
<dbReference type="InterPro" id="IPR036514">
    <property type="entry name" value="SGNH_hydro_sf"/>
</dbReference>
<proteinExistence type="predicted"/>
<feature type="chain" id="PRO_5018521293" evidence="1">
    <location>
        <begin position="22"/>
        <end position="413"/>
    </location>
</feature>
<dbReference type="EMBL" id="RSDW01000001">
    <property type="protein sequence ID" value="RSL15314.1"/>
    <property type="molecule type" value="Genomic_DNA"/>
</dbReference>
<dbReference type="CDD" id="cd01830">
    <property type="entry name" value="XynE_like"/>
    <property type="match status" value="1"/>
</dbReference>
<name>A0A3R9Q8P4_9BACT</name>
<evidence type="ECO:0000256" key="1">
    <source>
        <dbReference type="SAM" id="SignalP"/>
    </source>
</evidence>
<reference evidence="3 4" key="1">
    <citation type="submission" date="2018-12" db="EMBL/GenBank/DDBJ databases">
        <title>Sequencing of bacterial isolates from soil warming experiment in Harvard Forest, Massachusetts, USA.</title>
        <authorList>
            <person name="Deangelis K."/>
        </authorList>
    </citation>
    <scope>NUCLEOTIDE SEQUENCE [LARGE SCALE GENOMIC DNA]</scope>
    <source>
        <strain evidence="3 4">EB153</strain>
    </source>
</reference>
<protein>
    <submittedName>
        <fullName evidence="3">Lysophospholipase L1-like esterase</fullName>
    </submittedName>
</protein>
<dbReference type="InterPro" id="IPR053140">
    <property type="entry name" value="GDSL_Rv0518-like"/>
</dbReference>
<evidence type="ECO:0000313" key="3">
    <source>
        <dbReference type="EMBL" id="RSL15314.1"/>
    </source>
</evidence>
<feature type="signal peptide" evidence="1">
    <location>
        <begin position="1"/>
        <end position="21"/>
    </location>
</feature>
<keyword evidence="1" id="KW-0732">Signal</keyword>
<dbReference type="PANTHER" id="PTHR43784:SF2">
    <property type="entry name" value="GDSL-LIKE LIPASE_ACYLHYDROLASE, PUTATIVE (AFU_ORTHOLOGUE AFUA_2G00820)-RELATED"/>
    <property type="match status" value="1"/>
</dbReference>
<dbReference type="Gene3D" id="3.40.50.1110">
    <property type="entry name" value="SGNH hydrolase"/>
    <property type="match status" value="1"/>
</dbReference>
<accession>A0A3R9Q8P4</accession>
<dbReference type="GO" id="GO:0016788">
    <property type="term" value="F:hydrolase activity, acting on ester bonds"/>
    <property type="evidence" value="ECO:0007669"/>
    <property type="project" value="UniProtKB-ARBA"/>
</dbReference>
<dbReference type="PANTHER" id="PTHR43784">
    <property type="entry name" value="GDSL-LIKE LIPASE/ACYLHYDROLASE, PUTATIVE (AFU_ORTHOLOGUE AFUA_2G00820)-RELATED"/>
    <property type="match status" value="1"/>
</dbReference>
<keyword evidence="4" id="KW-1185">Reference proteome</keyword>